<sequence length="265" mass="30888">MKETIELLSPLYKKGSDEWQDVTISLFTSLHTTGESILSLLYHGTGIWDADILLRTVMEGTIKYCFLISGNDEQRKLNYEEYKIHLTEIQKISDHNKAKRSISILKEFSTNSTKTIELSLLSRQELDNLNEKYPKEYQRKINRKWSYQYLLKDMASKNKEYESQLASLYAYSFSSHLIHYDWTGLSMRQQQISSSYFEAEKNGELNLGHAVRIISNLLVLYSYRVSEYCQCYEISSKDIAELTLALLDYASELIEVGNEIINKYV</sequence>
<reference evidence="1 2" key="1">
    <citation type="submission" date="2021-03" db="EMBL/GenBank/DDBJ databases">
        <title>Enterococcal diversity collection.</title>
        <authorList>
            <person name="Gilmore M.S."/>
            <person name="Schwartzman J."/>
            <person name="Van Tyne D."/>
            <person name="Martin M."/>
            <person name="Earl A.M."/>
            <person name="Manson A.L."/>
            <person name="Straub T."/>
            <person name="Salamzade R."/>
            <person name="Saavedra J."/>
            <person name="Lebreton F."/>
            <person name="Prichula J."/>
            <person name="Schaufler K."/>
            <person name="Gaca A."/>
            <person name="Sgardioli B."/>
            <person name="Wagenaar J."/>
            <person name="Strong T."/>
        </authorList>
    </citation>
    <scope>NUCLEOTIDE SEQUENCE [LARGE SCALE GENOMIC DNA]</scope>
    <source>
        <strain evidence="1 2">MJM16</strain>
    </source>
</reference>
<comment type="caution">
    <text evidence="1">The sequence shown here is derived from an EMBL/GenBank/DDBJ whole genome shotgun (WGS) entry which is preliminary data.</text>
</comment>
<evidence type="ECO:0000313" key="2">
    <source>
        <dbReference type="Proteomes" id="UP000664495"/>
    </source>
</evidence>
<dbReference type="Proteomes" id="UP000664495">
    <property type="component" value="Unassembled WGS sequence"/>
</dbReference>
<protein>
    <submittedName>
        <fullName evidence="1">Uncharacterized protein</fullName>
    </submittedName>
</protein>
<name>A0ABS3HD14_9ENTE</name>
<organism evidence="1 2">
    <name type="scientific">Candidatus Enterococcus murrayae</name>
    <dbReference type="NCBI Taxonomy" id="2815321"/>
    <lineage>
        <taxon>Bacteria</taxon>
        <taxon>Bacillati</taxon>
        <taxon>Bacillota</taxon>
        <taxon>Bacilli</taxon>
        <taxon>Lactobacillales</taxon>
        <taxon>Enterococcaceae</taxon>
        <taxon>Enterococcus</taxon>
    </lineage>
</organism>
<accession>A0ABS3HD14</accession>
<dbReference type="RefSeq" id="WP_207107150.1">
    <property type="nucleotide sequence ID" value="NZ_JAFLVR010000008.1"/>
</dbReference>
<dbReference type="InterPro" id="IPR043733">
    <property type="entry name" value="DUF5677"/>
</dbReference>
<proteinExistence type="predicted"/>
<dbReference type="Pfam" id="PF18928">
    <property type="entry name" value="DUF5677"/>
    <property type="match status" value="1"/>
</dbReference>
<gene>
    <name evidence="1" type="ORF">JZO85_03595</name>
</gene>
<evidence type="ECO:0000313" key="1">
    <source>
        <dbReference type="EMBL" id="MBO0451336.1"/>
    </source>
</evidence>
<dbReference type="EMBL" id="JAFLVR010000008">
    <property type="protein sequence ID" value="MBO0451336.1"/>
    <property type="molecule type" value="Genomic_DNA"/>
</dbReference>
<keyword evidence="2" id="KW-1185">Reference proteome</keyword>